<keyword evidence="4" id="KW-1185">Reference proteome</keyword>
<name>A0AAV6UP56_9ARAC</name>
<sequence length="129" mass="14623">MILISLFCLVFNLLCNGYPLKDQQPDVIRVDNLPDIINEIGKKLANLRQRRSTNTSIDKWEPKIAIAIEEFPQLNLRLQLSIVDTPQLWFFVGISVVGTAGFIVYLIIKACRRPLANAVNCKTRLLNSV</sequence>
<evidence type="ECO:0000313" key="3">
    <source>
        <dbReference type="EMBL" id="KAG8186232.1"/>
    </source>
</evidence>
<keyword evidence="2" id="KW-0732">Signal</keyword>
<organism evidence="3 4">
    <name type="scientific">Oedothorax gibbosus</name>
    <dbReference type="NCBI Taxonomy" id="931172"/>
    <lineage>
        <taxon>Eukaryota</taxon>
        <taxon>Metazoa</taxon>
        <taxon>Ecdysozoa</taxon>
        <taxon>Arthropoda</taxon>
        <taxon>Chelicerata</taxon>
        <taxon>Arachnida</taxon>
        <taxon>Araneae</taxon>
        <taxon>Araneomorphae</taxon>
        <taxon>Entelegynae</taxon>
        <taxon>Araneoidea</taxon>
        <taxon>Linyphiidae</taxon>
        <taxon>Erigoninae</taxon>
        <taxon>Oedothorax</taxon>
    </lineage>
</organism>
<keyword evidence="1" id="KW-1133">Transmembrane helix</keyword>
<dbReference type="Proteomes" id="UP000827092">
    <property type="component" value="Unassembled WGS sequence"/>
</dbReference>
<keyword evidence="1" id="KW-0812">Transmembrane</keyword>
<accession>A0AAV6UP56</accession>
<evidence type="ECO:0000256" key="2">
    <source>
        <dbReference type="SAM" id="SignalP"/>
    </source>
</evidence>
<comment type="caution">
    <text evidence="3">The sequence shown here is derived from an EMBL/GenBank/DDBJ whole genome shotgun (WGS) entry which is preliminary data.</text>
</comment>
<feature type="transmembrane region" description="Helical" evidence="1">
    <location>
        <begin position="88"/>
        <end position="108"/>
    </location>
</feature>
<protein>
    <submittedName>
        <fullName evidence="3">Uncharacterized protein</fullName>
    </submittedName>
</protein>
<keyword evidence="1" id="KW-0472">Membrane</keyword>
<evidence type="ECO:0000256" key="1">
    <source>
        <dbReference type="SAM" id="Phobius"/>
    </source>
</evidence>
<dbReference type="AlphaFoldDB" id="A0AAV6UP56"/>
<feature type="chain" id="PRO_5044000646" evidence="2">
    <location>
        <begin position="18"/>
        <end position="129"/>
    </location>
</feature>
<evidence type="ECO:0000313" key="4">
    <source>
        <dbReference type="Proteomes" id="UP000827092"/>
    </source>
</evidence>
<proteinExistence type="predicted"/>
<reference evidence="3 4" key="1">
    <citation type="journal article" date="2022" name="Nat. Ecol. Evol.">
        <title>A masculinizing supergene underlies an exaggerated male reproductive morph in a spider.</title>
        <authorList>
            <person name="Hendrickx F."/>
            <person name="De Corte Z."/>
            <person name="Sonet G."/>
            <person name="Van Belleghem S.M."/>
            <person name="Kostlbacher S."/>
            <person name="Vangestel C."/>
        </authorList>
    </citation>
    <scope>NUCLEOTIDE SEQUENCE [LARGE SCALE GENOMIC DNA]</scope>
    <source>
        <strain evidence="3">W744_W776</strain>
    </source>
</reference>
<feature type="signal peptide" evidence="2">
    <location>
        <begin position="1"/>
        <end position="17"/>
    </location>
</feature>
<dbReference type="EMBL" id="JAFNEN010000309">
    <property type="protein sequence ID" value="KAG8186232.1"/>
    <property type="molecule type" value="Genomic_DNA"/>
</dbReference>
<gene>
    <name evidence="3" type="ORF">JTE90_008759</name>
</gene>